<name>A0AAD4R573_9BILA</name>
<dbReference type="InterPro" id="IPR012337">
    <property type="entry name" value="RNaseH-like_sf"/>
</dbReference>
<feature type="region of interest" description="Disordered" evidence="1">
    <location>
        <begin position="490"/>
        <end position="577"/>
    </location>
</feature>
<gene>
    <name evidence="3" type="ORF">DdX_10896</name>
</gene>
<proteinExistence type="predicted"/>
<evidence type="ECO:0000256" key="1">
    <source>
        <dbReference type="SAM" id="MobiDB-lite"/>
    </source>
</evidence>
<dbReference type="PANTHER" id="PTHR47331:SF1">
    <property type="entry name" value="GAG-LIKE PROTEIN"/>
    <property type="match status" value="1"/>
</dbReference>
<dbReference type="Pfam" id="PF18701">
    <property type="entry name" value="DUF5641"/>
    <property type="match status" value="1"/>
</dbReference>
<evidence type="ECO:0000313" key="3">
    <source>
        <dbReference type="EMBL" id="KAI1710217.1"/>
    </source>
</evidence>
<evidence type="ECO:0000313" key="4">
    <source>
        <dbReference type="Proteomes" id="UP001201812"/>
    </source>
</evidence>
<dbReference type="InterPro" id="IPR036397">
    <property type="entry name" value="RNaseH_sf"/>
</dbReference>
<dbReference type="EMBL" id="JAKKPZ010000027">
    <property type="protein sequence ID" value="KAI1710217.1"/>
    <property type="molecule type" value="Genomic_DNA"/>
</dbReference>
<evidence type="ECO:0000259" key="2">
    <source>
        <dbReference type="Pfam" id="PF18701"/>
    </source>
</evidence>
<sequence length="650" mass="74021">MLGLLSSELEPFQASEARAQAIHLSLNHLDRFRCVPSLEHDSRFVLKKVTSTSGFGNYRVLTAYRIKFAGFLMIWALTEDRQLTIKLQSLKKSSKGFLAYSSCISLVKRMIFQKTRTPPSVVYRDKSVESYTWTWNHFGSHAQTCWIPQGRRFVSNLIRNCVNCKRFTTKSVQSYVADHGIKWFFVTEKAPWRAGFHERLISLVKHCLRRCIGRKLVSEKDFTTLLIEVEAVLNARPLTYQSENADDLRALTPADFLHPGDTPIKPGVPILAEDGHEAYVPKGDPRANLMLLWERSLRLLDLFWKQWQEEYLLSLRERQDKLYRNRIDATPAIGDLVLIHDDNLPRGSWAMARVIELIPSPSDGLIREVKIKTATGTLNRAPRHLYPLEMNMDPLERHADEPEMPLEQINEQAILDEPEPMPTAPATKHLKSRDKWPSQLQPALHHMGEGIKMVTLDQFEDNDQPGHFTPFAYDPDFAPGSGQVIEVDEPIDDTELGPSEEDRLIIDDTGASPEPTAVKPTGTTTCSISVQTEEEAQKTQANKRRSRSPTRRSRSKHRSSKPSVEHPKVRPPSPKRRPEAKLQFLSLMVNHVVTSMELTLKFQETSRCSRSREPCEPECQPPCLIRAKPKCPTRAMTHSDADADARNGTF</sequence>
<feature type="compositionally biased region" description="Polar residues" evidence="1">
    <location>
        <begin position="521"/>
        <end position="531"/>
    </location>
</feature>
<dbReference type="SUPFAM" id="SSF53098">
    <property type="entry name" value="Ribonuclease H-like"/>
    <property type="match status" value="1"/>
</dbReference>
<reference evidence="3" key="1">
    <citation type="submission" date="2022-01" db="EMBL/GenBank/DDBJ databases">
        <title>Genome Sequence Resource for Two Populations of Ditylenchus destructor, the Migratory Endoparasitic Phytonematode.</title>
        <authorList>
            <person name="Zhang H."/>
            <person name="Lin R."/>
            <person name="Xie B."/>
        </authorList>
    </citation>
    <scope>NUCLEOTIDE SEQUENCE</scope>
    <source>
        <strain evidence="3">BazhouSP</strain>
    </source>
</reference>
<feature type="compositionally biased region" description="Acidic residues" evidence="1">
    <location>
        <begin position="490"/>
        <end position="499"/>
    </location>
</feature>
<organism evidence="3 4">
    <name type="scientific">Ditylenchus destructor</name>
    <dbReference type="NCBI Taxonomy" id="166010"/>
    <lineage>
        <taxon>Eukaryota</taxon>
        <taxon>Metazoa</taxon>
        <taxon>Ecdysozoa</taxon>
        <taxon>Nematoda</taxon>
        <taxon>Chromadorea</taxon>
        <taxon>Rhabditida</taxon>
        <taxon>Tylenchina</taxon>
        <taxon>Tylenchomorpha</taxon>
        <taxon>Sphaerularioidea</taxon>
        <taxon>Anguinidae</taxon>
        <taxon>Anguininae</taxon>
        <taxon>Ditylenchus</taxon>
    </lineage>
</organism>
<feature type="domain" description="DUF5641" evidence="2">
    <location>
        <begin position="293"/>
        <end position="387"/>
    </location>
</feature>
<dbReference type="InterPro" id="IPR040676">
    <property type="entry name" value="DUF5641"/>
</dbReference>
<comment type="caution">
    <text evidence="3">The sequence shown here is derived from an EMBL/GenBank/DDBJ whole genome shotgun (WGS) entry which is preliminary data.</text>
</comment>
<dbReference type="GO" id="GO:0003676">
    <property type="term" value="F:nucleic acid binding"/>
    <property type="evidence" value="ECO:0007669"/>
    <property type="project" value="InterPro"/>
</dbReference>
<dbReference type="PANTHER" id="PTHR47331">
    <property type="entry name" value="PHD-TYPE DOMAIN-CONTAINING PROTEIN"/>
    <property type="match status" value="1"/>
</dbReference>
<dbReference type="Proteomes" id="UP001201812">
    <property type="component" value="Unassembled WGS sequence"/>
</dbReference>
<protein>
    <recommendedName>
        <fullName evidence="2">DUF5641 domain-containing protein</fullName>
    </recommendedName>
</protein>
<accession>A0AAD4R573</accession>
<keyword evidence="4" id="KW-1185">Reference proteome</keyword>
<dbReference type="Gene3D" id="3.30.420.10">
    <property type="entry name" value="Ribonuclease H-like superfamily/Ribonuclease H"/>
    <property type="match status" value="1"/>
</dbReference>
<feature type="compositionally biased region" description="Basic residues" evidence="1">
    <location>
        <begin position="541"/>
        <end position="560"/>
    </location>
</feature>
<dbReference type="AlphaFoldDB" id="A0AAD4R573"/>